<organism evidence="1 2">
    <name type="scientific">Spirosoma terrae</name>
    <dbReference type="NCBI Taxonomy" id="1968276"/>
    <lineage>
        <taxon>Bacteria</taxon>
        <taxon>Pseudomonadati</taxon>
        <taxon>Bacteroidota</taxon>
        <taxon>Cytophagia</taxon>
        <taxon>Cytophagales</taxon>
        <taxon>Cytophagaceae</taxon>
        <taxon>Spirosoma</taxon>
    </lineage>
</organism>
<proteinExistence type="predicted"/>
<dbReference type="Proteomes" id="UP000474175">
    <property type="component" value="Unassembled WGS sequence"/>
</dbReference>
<evidence type="ECO:0000313" key="1">
    <source>
        <dbReference type="EMBL" id="NDU95118.1"/>
    </source>
</evidence>
<protein>
    <submittedName>
        <fullName evidence="1">Uncharacterized protein</fullName>
    </submittedName>
</protein>
<evidence type="ECO:0000313" key="2">
    <source>
        <dbReference type="Proteomes" id="UP000474175"/>
    </source>
</evidence>
<dbReference type="AlphaFoldDB" id="A0A6L9L9Q2"/>
<dbReference type="Pfam" id="PF20365">
    <property type="entry name" value="DUF6660"/>
    <property type="match status" value="1"/>
</dbReference>
<gene>
    <name evidence="1" type="ORF">GK108_09555</name>
</gene>
<sequence length="106" mass="11666">MKVVVYVFSLWILLLSGLPCPDADCHAHERVTANTATSQHTDEQDHKAPCSPFCHCATCLGFSVPLPFGYTRPAQSMTAGLSQQIFTYLSPFLADVARSVWQPPKL</sequence>
<reference evidence="1 2" key="1">
    <citation type="submission" date="2020-02" db="EMBL/GenBank/DDBJ databases">
        <title>Draft genome sequence of two Spirosoma agri KCTC 52727 and Spirosoma terrae KCTC 52035.</title>
        <authorList>
            <person name="Rojas J."/>
            <person name="Ambika Manirajan B."/>
            <person name="Suarez C."/>
            <person name="Ratering S."/>
            <person name="Schnell S."/>
        </authorList>
    </citation>
    <scope>NUCLEOTIDE SEQUENCE [LARGE SCALE GENOMIC DNA]</scope>
    <source>
        <strain evidence="1 2">KCTC 52035</strain>
    </source>
</reference>
<keyword evidence="2" id="KW-1185">Reference proteome</keyword>
<comment type="caution">
    <text evidence="1">The sequence shown here is derived from an EMBL/GenBank/DDBJ whole genome shotgun (WGS) entry which is preliminary data.</text>
</comment>
<dbReference type="EMBL" id="JAAFZH010000003">
    <property type="protein sequence ID" value="NDU95118.1"/>
    <property type="molecule type" value="Genomic_DNA"/>
</dbReference>
<dbReference type="RefSeq" id="WP_163946452.1">
    <property type="nucleotide sequence ID" value="NZ_JAAFZH010000003.1"/>
</dbReference>
<name>A0A6L9L9Q2_9BACT</name>
<accession>A0A6L9L9Q2</accession>
<dbReference type="InterPro" id="IPR046601">
    <property type="entry name" value="DUF6660"/>
</dbReference>